<dbReference type="SUPFAM" id="SSF52172">
    <property type="entry name" value="CheY-like"/>
    <property type="match status" value="1"/>
</dbReference>
<dbReference type="InterPro" id="IPR016032">
    <property type="entry name" value="Sig_transdc_resp-reg_C-effctor"/>
</dbReference>
<dbReference type="InterPro" id="IPR058245">
    <property type="entry name" value="NreC/VraR/RcsB-like_REC"/>
</dbReference>
<dbReference type="AlphaFoldDB" id="A0A369WTB9"/>
<evidence type="ECO:0000256" key="3">
    <source>
        <dbReference type="ARBA" id="ARBA00023125"/>
    </source>
</evidence>
<evidence type="ECO:0000256" key="2">
    <source>
        <dbReference type="ARBA" id="ARBA00023015"/>
    </source>
</evidence>
<dbReference type="GO" id="GO:0000160">
    <property type="term" value="P:phosphorelay signal transduction system"/>
    <property type="evidence" value="ECO:0007669"/>
    <property type="project" value="InterPro"/>
</dbReference>
<dbReference type="PROSITE" id="PS50043">
    <property type="entry name" value="HTH_LUXR_2"/>
    <property type="match status" value="1"/>
</dbReference>
<dbReference type="SMART" id="SM00421">
    <property type="entry name" value="HTH_LUXR"/>
    <property type="match status" value="1"/>
</dbReference>
<dbReference type="EMBL" id="QQOH01000001">
    <property type="protein sequence ID" value="RDE24831.1"/>
    <property type="molecule type" value="Genomic_DNA"/>
</dbReference>
<dbReference type="InterPro" id="IPR039420">
    <property type="entry name" value="WalR-like"/>
</dbReference>
<keyword evidence="4" id="KW-0804">Transcription</keyword>
<dbReference type="CDD" id="cd17535">
    <property type="entry name" value="REC_NarL-like"/>
    <property type="match status" value="1"/>
</dbReference>
<feature type="domain" description="Response regulatory" evidence="7">
    <location>
        <begin position="12"/>
        <end position="128"/>
    </location>
</feature>
<dbReference type="Pfam" id="PF00072">
    <property type="entry name" value="Response_reg"/>
    <property type="match status" value="1"/>
</dbReference>
<reference evidence="8 9" key="1">
    <citation type="submission" date="2018-07" db="EMBL/GenBank/DDBJ databases">
        <title>Motiliproteus coralliicola sp. nov., a bacterium isolated from Coral.</title>
        <authorList>
            <person name="Wang G."/>
        </authorList>
    </citation>
    <scope>NUCLEOTIDE SEQUENCE [LARGE SCALE GENOMIC DNA]</scope>
    <source>
        <strain evidence="8 9">C34</strain>
    </source>
</reference>
<evidence type="ECO:0000259" key="7">
    <source>
        <dbReference type="PROSITE" id="PS50110"/>
    </source>
</evidence>
<evidence type="ECO:0000256" key="1">
    <source>
        <dbReference type="ARBA" id="ARBA00022553"/>
    </source>
</evidence>
<dbReference type="SMART" id="SM00448">
    <property type="entry name" value="REC"/>
    <property type="match status" value="1"/>
</dbReference>
<dbReference type="Pfam" id="PF00196">
    <property type="entry name" value="GerE"/>
    <property type="match status" value="1"/>
</dbReference>
<organism evidence="8 9">
    <name type="scientific">Motiliproteus coralliicola</name>
    <dbReference type="NCBI Taxonomy" id="2283196"/>
    <lineage>
        <taxon>Bacteria</taxon>
        <taxon>Pseudomonadati</taxon>
        <taxon>Pseudomonadota</taxon>
        <taxon>Gammaproteobacteria</taxon>
        <taxon>Oceanospirillales</taxon>
        <taxon>Oceanospirillaceae</taxon>
        <taxon>Motiliproteus</taxon>
    </lineage>
</organism>
<name>A0A369WTB9_9GAMM</name>
<dbReference type="PANTHER" id="PTHR43214">
    <property type="entry name" value="TWO-COMPONENT RESPONSE REGULATOR"/>
    <property type="match status" value="1"/>
</dbReference>
<protein>
    <submittedName>
        <fullName evidence="8">DNA-binding response regulator</fullName>
    </submittedName>
</protein>
<evidence type="ECO:0000259" key="6">
    <source>
        <dbReference type="PROSITE" id="PS50043"/>
    </source>
</evidence>
<feature type="domain" description="HTH luxR-type" evidence="6">
    <location>
        <begin position="152"/>
        <end position="217"/>
    </location>
</feature>
<dbReference type="OrthoDB" id="9796655at2"/>
<dbReference type="GO" id="GO:0003677">
    <property type="term" value="F:DNA binding"/>
    <property type="evidence" value="ECO:0007669"/>
    <property type="project" value="UniProtKB-KW"/>
</dbReference>
<evidence type="ECO:0000313" key="8">
    <source>
        <dbReference type="EMBL" id="RDE24831.1"/>
    </source>
</evidence>
<keyword evidence="9" id="KW-1185">Reference proteome</keyword>
<dbReference type="SUPFAM" id="SSF46894">
    <property type="entry name" value="C-terminal effector domain of the bipartite response regulators"/>
    <property type="match status" value="1"/>
</dbReference>
<dbReference type="PRINTS" id="PR00038">
    <property type="entry name" value="HTHLUXR"/>
</dbReference>
<dbReference type="InterPro" id="IPR011006">
    <property type="entry name" value="CheY-like_superfamily"/>
</dbReference>
<dbReference type="PANTHER" id="PTHR43214:SF41">
    <property type="entry name" value="NITRATE_NITRITE RESPONSE REGULATOR PROTEIN NARP"/>
    <property type="match status" value="1"/>
</dbReference>
<keyword evidence="3 8" id="KW-0238">DNA-binding</keyword>
<dbReference type="InterPro" id="IPR001789">
    <property type="entry name" value="Sig_transdc_resp-reg_receiver"/>
</dbReference>
<dbReference type="InterPro" id="IPR000792">
    <property type="entry name" value="Tscrpt_reg_LuxR_C"/>
</dbReference>
<evidence type="ECO:0000256" key="4">
    <source>
        <dbReference type="ARBA" id="ARBA00023163"/>
    </source>
</evidence>
<dbReference type="CDD" id="cd06170">
    <property type="entry name" value="LuxR_C_like"/>
    <property type="match status" value="1"/>
</dbReference>
<evidence type="ECO:0000256" key="5">
    <source>
        <dbReference type="PROSITE-ProRule" id="PRU00169"/>
    </source>
</evidence>
<dbReference type="PROSITE" id="PS00622">
    <property type="entry name" value="HTH_LUXR_1"/>
    <property type="match status" value="1"/>
</dbReference>
<evidence type="ECO:0000313" key="9">
    <source>
        <dbReference type="Proteomes" id="UP000253769"/>
    </source>
</evidence>
<comment type="caution">
    <text evidence="8">The sequence shown here is derived from an EMBL/GenBank/DDBJ whole genome shotgun (WGS) entry which is preliminary data.</text>
</comment>
<dbReference type="PROSITE" id="PS50110">
    <property type="entry name" value="RESPONSE_REGULATORY"/>
    <property type="match status" value="1"/>
</dbReference>
<dbReference type="Proteomes" id="UP000253769">
    <property type="component" value="Unassembled WGS sequence"/>
</dbReference>
<dbReference type="Gene3D" id="3.40.50.2300">
    <property type="match status" value="1"/>
</dbReference>
<gene>
    <name evidence="8" type="ORF">DV711_04400</name>
</gene>
<sequence>MTPQQRDGANIKVLLVDDHPLVLDGIQARLEAVPGIEVIGLAGNGREALALSAELKPDVVLMDVSMPVMNGIEASSHFQRDFPDIRVLILSMHDSREYIMQLMHSGARGYVLKDVGCEELIKAIETVHQGNTYFSQGASQSLFNPDAEASPTPDQSPLLTKREQTVLRSLAQGSSNKQIARELNISVRTVETHRQNIKTKLGIQTAAGLARYAIENNLAGP</sequence>
<keyword evidence="2" id="KW-0805">Transcription regulation</keyword>
<accession>A0A369WTB9</accession>
<feature type="modified residue" description="4-aspartylphosphate" evidence="5">
    <location>
        <position position="63"/>
    </location>
</feature>
<proteinExistence type="predicted"/>
<keyword evidence="1 5" id="KW-0597">Phosphoprotein</keyword>
<dbReference type="GO" id="GO:0006355">
    <property type="term" value="P:regulation of DNA-templated transcription"/>
    <property type="evidence" value="ECO:0007669"/>
    <property type="project" value="InterPro"/>
</dbReference>
<dbReference type="RefSeq" id="WP_114694422.1">
    <property type="nucleotide sequence ID" value="NZ_QQOH01000001.1"/>
</dbReference>